<evidence type="ECO:0000256" key="1">
    <source>
        <dbReference type="SAM" id="SignalP"/>
    </source>
</evidence>
<organism evidence="3 4">
    <name type="scientific">Aquipluma nitroreducens</name>
    <dbReference type="NCBI Taxonomy" id="2010828"/>
    <lineage>
        <taxon>Bacteria</taxon>
        <taxon>Pseudomonadati</taxon>
        <taxon>Bacteroidota</taxon>
        <taxon>Bacteroidia</taxon>
        <taxon>Marinilabiliales</taxon>
        <taxon>Prolixibacteraceae</taxon>
        <taxon>Aquipluma</taxon>
    </lineage>
</organism>
<dbReference type="EMBL" id="AP018694">
    <property type="protein sequence ID" value="BBE18095.1"/>
    <property type="molecule type" value="Genomic_DNA"/>
</dbReference>
<evidence type="ECO:0000259" key="2">
    <source>
        <dbReference type="SMART" id="SM00642"/>
    </source>
</evidence>
<name>A0A5K7S9C5_9BACT</name>
<feature type="domain" description="Glycosyl hydrolase family 13 catalytic" evidence="2">
    <location>
        <begin position="53"/>
        <end position="361"/>
    </location>
</feature>
<dbReference type="Gene3D" id="2.60.40.1180">
    <property type="entry name" value="Golgi alpha-mannosidase II"/>
    <property type="match status" value="1"/>
</dbReference>
<protein>
    <submittedName>
        <fullName evidence="3">1,4-alpha-glucan branching enzyme</fullName>
    </submittedName>
</protein>
<dbReference type="SUPFAM" id="SSF51011">
    <property type="entry name" value="Glycosyl hydrolase domain"/>
    <property type="match status" value="1"/>
</dbReference>
<dbReference type="SUPFAM" id="SSF51445">
    <property type="entry name" value="(Trans)glycosidases"/>
    <property type="match status" value="1"/>
</dbReference>
<accession>A0A5K7S9C5</accession>
<dbReference type="Pfam" id="PF00128">
    <property type="entry name" value="Alpha-amylase"/>
    <property type="match status" value="1"/>
</dbReference>
<sequence length="452" mass="51823">MNKIKNLFFLPLLALALFSCQPAPKNQSVKADISEWTKKSVLYEVNIRQYTPEGTFKAFETHLPRLKELGVDILWIMPINPISVKNRKGSLGSYYSVQDYKAVNPEFGTLEDFKNLVNKAHELGLKVIIDWAANHTGWDNQWIVDHKDWYTQDSLGNVIPPNPDWSDIADLNFDSKPMRRAMIDAMDFWVKNTNIDGFRCDVAWGVPQDFWEAAKASLDSIKPVYMLAEDEDHPDFLKKSFKSNYAWKLHHLLNDVAQGKKTAADIQKYYTDSINKYANGSFPMQFITNHDENSWNGTEYERMGEAVKTFATLTFTVEGIPLLYSGQEAGLHKRLLFFEKDTINWSNLEMQKFFQLLTSLKHNNQALWNGSAGGSMNFVVTSAPEKVLAFTREKDNNQVLAVFNLSAEPVEANIQLAKSGEYQDYFSGETKTLENNTNVKLEKWGYKVFIRK</sequence>
<dbReference type="PANTHER" id="PTHR47786:SF2">
    <property type="entry name" value="GLYCOSYL HYDROLASE FAMILY 13 CATALYTIC DOMAIN-CONTAINING PROTEIN"/>
    <property type="match status" value="1"/>
</dbReference>
<feature type="chain" id="PRO_5024299982" evidence="1">
    <location>
        <begin position="26"/>
        <end position="452"/>
    </location>
</feature>
<evidence type="ECO:0000313" key="3">
    <source>
        <dbReference type="EMBL" id="BBE18095.1"/>
    </source>
</evidence>
<dbReference type="InterPro" id="IPR013780">
    <property type="entry name" value="Glyco_hydro_b"/>
</dbReference>
<dbReference type="InterPro" id="IPR006047">
    <property type="entry name" value="GH13_cat_dom"/>
</dbReference>
<dbReference type="Proteomes" id="UP001193389">
    <property type="component" value="Chromosome"/>
</dbReference>
<dbReference type="GO" id="GO:0005975">
    <property type="term" value="P:carbohydrate metabolic process"/>
    <property type="evidence" value="ECO:0007669"/>
    <property type="project" value="InterPro"/>
</dbReference>
<feature type="signal peptide" evidence="1">
    <location>
        <begin position="1"/>
        <end position="25"/>
    </location>
</feature>
<dbReference type="Gene3D" id="3.20.20.80">
    <property type="entry name" value="Glycosidases"/>
    <property type="match status" value="1"/>
</dbReference>
<dbReference type="PROSITE" id="PS51257">
    <property type="entry name" value="PROKAR_LIPOPROTEIN"/>
    <property type="match status" value="1"/>
</dbReference>
<dbReference type="AlphaFoldDB" id="A0A5K7S9C5"/>
<reference evidence="3" key="1">
    <citation type="journal article" date="2020" name="Int. J. Syst. Evol. Microbiol.">
        <title>Aquipluma nitroreducens gen. nov. sp. nov., a novel facultatively anaerobic bacterium isolated from a freshwater lake.</title>
        <authorList>
            <person name="Watanabe M."/>
            <person name="Kojima H."/>
            <person name="Fukui M."/>
        </authorList>
    </citation>
    <scope>NUCLEOTIDE SEQUENCE</scope>
    <source>
        <strain evidence="3">MeG22</strain>
    </source>
</reference>
<dbReference type="InterPro" id="IPR032091">
    <property type="entry name" value="Malt_amylase-like_C"/>
</dbReference>
<evidence type="ECO:0000313" key="4">
    <source>
        <dbReference type="Proteomes" id="UP001193389"/>
    </source>
</evidence>
<dbReference type="SMART" id="SM00642">
    <property type="entry name" value="Aamy"/>
    <property type="match status" value="1"/>
</dbReference>
<dbReference type="CDD" id="cd11313">
    <property type="entry name" value="AmyAc_arch_bac_AmyA"/>
    <property type="match status" value="1"/>
</dbReference>
<proteinExistence type="predicted"/>
<dbReference type="PANTHER" id="PTHR47786">
    <property type="entry name" value="ALPHA-1,4-GLUCAN:MALTOSE-1-PHOSPHATE MALTOSYLTRANSFERASE"/>
    <property type="match status" value="1"/>
</dbReference>
<gene>
    <name evidence="3" type="ORF">AQPE_2255</name>
</gene>
<dbReference type="RefSeq" id="WP_318351028.1">
    <property type="nucleotide sequence ID" value="NZ_AP018694.1"/>
</dbReference>
<dbReference type="InterPro" id="IPR017853">
    <property type="entry name" value="GH"/>
</dbReference>
<dbReference type="KEGG" id="anf:AQPE_2255"/>
<keyword evidence="1" id="KW-0732">Signal</keyword>
<keyword evidence="4" id="KW-1185">Reference proteome</keyword>
<dbReference type="Pfam" id="PF16657">
    <property type="entry name" value="Malt_amylase_C"/>
    <property type="match status" value="1"/>
</dbReference>